<keyword evidence="1" id="KW-0203">Cytokinin biosynthesis</keyword>
<dbReference type="GO" id="GO:0016787">
    <property type="term" value="F:hydrolase activity"/>
    <property type="evidence" value="ECO:0007669"/>
    <property type="project" value="UniProtKB-KW"/>
</dbReference>
<evidence type="ECO:0000313" key="3">
    <source>
        <dbReference type="EMBL" id="TET09178.1"/>
    </source>
</evidence>
<dbReference type="SUPFAM" id="SSF102405">
    <property type="entry name" value="MCP/YpsA-like"/>
    <property type="match status" value="1"/>
</dbReference>
<evidence type="ECO:0000256" key="1">
    <source>
        <dbReference type="RuleBase" id="RU363015"/>
    </source>
</evidence>
<dbReference type="PANTHER" id="PTHR43393">
    <property type="entry name" value="CYTOKININ RIBOSIDE 5'-MONOPHOSPHATE PHOSPHORIBOHYDROLASE"/>
    <property type="match status" value="1"/>
</dbReference>
<comment type="similarity">
    <text evidence="1">Belongs to the LOG family.</text>
</comment>
<dbReference type="PANTHER" id="PTHR43393:SF2">
    <property type="entry name" value="CYTOKININ RIBOSIDE 5'-MONOPHOSPHATE PHOSPHORIBOHYDROLASE"/>
    <property type="match status" value="1"/>
</dbReference>
<dbReference type="InterPro" id="IPR031100">
    <property type="entry name" value="LOG_fam"/>
</dbReference>
<keyword evidence="2" id="KW-0812">Transmembrane</keyword>
<dbReference type="GO" id="GO:0009691">
    <property type="term" value="P:cytokinin biosynthetic process"/>
    <property type="evidence" value="ECO:0007669"/>
    <property type="project" value="UniProtKB-UniRule"/>
</dbReference>
<dbReference type="InterPro" id="IPR052341">
    <property type="entry name" value="LOG_family_nucleotidases"/>
</dbReference>
<dbReference type="AlphaFoldDB" id="A0A523RTS4"/>
<evidence type="ECO:0000256" key="2">
    <source>
        <dbReference type="SAM" id="Phobius"/>
    </source>
</evidence>
<keyword evidence="2" id="KW-0472">Membrane</keyword>
<feature type="non-terminal residue" evidence="3">
    <location>
        <position position="163"/>
    </location>
</feature>
<organism evidence="3 4">
    <name type="scientific">Aerophobetes bacterium</name>
    <dbReference type="NCBI Taxonomy" id="2030807"/>
    <lineage>
        <taxon>Bacteria</taxon>
        <taxon>Candidatus Aerophobota</taxon>
    </lineage>
</organism>
<sequence>MNERYLIDEMKIEDSWRIFRIMAEFIEGFEVLSKIPAAVSIFGSTKPHPKDNDYRKAEETARRLVKEGYAIATGGGPGIMEAANKGAKEAGGVSVGLNIDLPEEQKPNKYIGTGLNFRYFFVRKVMFVKYAVAFVIFPGGFGTLDELFEPLQLIQTQKIKPFP</sequence>
<dbReference type="GO" id="GO:0005829">
    <property type="term" value="C:cytosol"/>
    <property type="evidence" value="ECO:0007669"/>
    <property type="project" value="TreeGrafter"/>
</dbReference>
<dbReference type="InterPro" id="IPR005269">
    <property type="entry name" value="LOG"/>
</dbReference>
<comment type="caution">
    <text evidence="3">The sequence shown here is derived from an EMBL/GenBank/DDBJ whole genome shotgun (WGS) entry which is preliminary data.</text>
</comment>
<protein>
    <recommendedName>
        <fullName evidence="1">Cytokinin riboside 5'-monophosphate phosphoribohydrolase</fullName>
        <ecNumber evidence="1">3.2.2.n1</ecNumber>
    </recommendedName>
</protein>
<dbReference type="EC" id="3.2.2.n1" evidence="1"/>
<dbReference type="NCBIfam" id="TIGR00730">
    <property type="entry name" value="Rossman fold protein, TIGR00730 family"/>
    <property type="match status" value="1"/>
</dbReference>
<keyword evidence="1" id="KW-0378">Hydrolase</keyword>
<accession>A0A523RTS4</accession>
<reference evidence="3 4" key="1">
    <citation type="submission" date="2019-03" db="EMBL/GenBank/DDBJ databases">
        <title>Metabolic potential of uncultured bacteria and archaea associated with petroleum seepage in deep-sea sediments.</title>
        <authorList>
            <person name="Dong X."/>
            <person name="Hubert C."/>
        </authorList>
    </citation>
    <scope>NUCLEOTIDE SEQUENCE [LARGE SCALE GENOMIC DNA]</scope>
    <source>
        <strain evidence="3">E44_bin7</strain>
    </source>
</reference>
<dbReference type="Proteomes" id="UP000316360">
    <property type="component" value="Unassembled WGS sequence"/>
</dbReference>
<name>A0A523RTS4_UNCAE</name>
<evidence type="ECO:0000313" key="4">
    <source>
        <dbReference type="Proteomes" id="UP000316360"/>
    </source>
</evidence>
<feature type="transmembrane region" description="Helical" evidence="2">
    <location>
        <begin position="127"/>
        <end position="144"/>
    </location>
</feature>
<keyword evidence="2" id="KW-1133">Transmembrane helix</keyword>
<dbReference type="Gene3D" id="3.40.50.450">
    <property type="match status" value="1"/>
</dbReference>
<gene>
    <name evidence="3" type="ORF">E3J84_05430</name>
</gene>
<dbReference type="Pfam" id="PF03641">
    <property type="entry name" value="Lysine_decarbox"/>
    <property type="match status" value="1"/>
</dbReference>
<proteinExistence type="inferred from homology"/>
<dbReference type="EMBL" id="SOKJ01000310">
    <property type="protein sequence ID" value="TET09178.1"/>
    <property type="molecule type" value="Genomic_DNA"/>
</dbReference>